<evidence type="ECO:0000256" key="11">
    <source>
        <dbReference type="ARBA" id="ARBA00023141"/>
    </source>
</evidence>
<dbReference type="FunFam" id="3.20.20.70:FF:000165">
    <property type="entry name" value="Multifunctional fusion protein"/>
    <property type="match status" value="1"/>
</dbReference>
<comment type="pathway">
    <text evidence="4 16">Amino-acid biosynthesis; L-tryptophan biosynthesis; L-tryptophan from chorismate: step 4/5.</text>
</comment>
<evidence type="ECO:0000256" key="8">
    <source>
        <dbReference type="ARBA" id="ARBA00022605"/>
    </source>
</evidence>
<dbReference type="PANTHER" id="PTHR22854">
    <property type="entry name" value="TRYPTOPHAN BIOSYNTHESIS PROTEIN"/>
    <property type="match status" value="1"/>
</dbReference>
<feature type="domain" description="N-(5'phosphoribosyl) anthranilate isomerase (PRAI)" evidence="19">
    <location>
        <begin position="258"/>
        <end position="449"/>
    </location>
</feature>
<dbReference type="GO" id="GO:0004640">
    <property type="term" value="F:phosphoribosylanthranilate isomerase activity"/>
    <property type="evidence" value="ECO:0007669"/>
    <property type="project" value="UniProtKB-UniRule"/>
</dbReference>
<dbReference type="PROSITE" id="PS00614">
    <property type="entry name" value="IGPS"/>
    <property type="match status" value="1"/>
</dbReference>
<evidence type="ECO:0000256" key="4">
    <source>
        <dbReference type="ARBA" id="ARBA00004696"/>
    </source>
</evidence>
<comment type="catalytic activity">
    <reaction evidence="1 17">
        <text>N-(5-phospho-beta-D-ribosyl)anthranilate = 1-(2-carboxyphenylamino)-1-deoxy-D-ribulose 5-phosphate</text>
        <dbReference type="Rhea" id="RHEA:21540"/>
        <dbReference type="ChEBI" id="CHEBI:18277"/>
        <dbReference type="ChEBI" id="CHEBI:58613"/>
        <dbReference type="EC" id="5.3.1.24"/>
    </reaction>
</comment>
<keyword evidence="21" id="KW-1185">Reference proteome</keyword>
<evidence type="ECO:0000259" key="18">
    <source>
        <dbReference type="Pfam" id="PF00218"/>
    </source>
</evidence>
<keyword evidence="9 16" id="KW-0210">Decarboxylase</keyword>
<dbReference type="HAMAP" id="MF_00134_B">
    <property type="entry name" value="IGPS_B"/>
    <property type="match status" value="1"/>
</dbReference>
<dbReference type="InterPro" id="IPR045186">
    <property type="entry name" value="Indole-3-glycerol_P_synth"/>
</dbReference>
<dbReference type="Proteomes" id="UP000217763">
    <property type="component" value="Chromosome"/>
</dbReference>
<dbReference type="InterPro" id="IPR011060">
    <property type="entry name" value="RibuloseP-bd_barrel"/>
</dbReference>
<comment type="catalytic activity">
    <reaction evidence="2 16">
        <text>1-(2-carboxyphenylamino)-1-deoxy-D-ribulose 5-phosphate + H(+) = (1S,2R)-1-C-(indol-3-yl)glycerol 3-phosphate + CO2 + H2O</text>
        <dbReference type="Rhea" id="RHEA:23476"/>
        <dbReference type="ChEBI" id="CHEBI:15377"/>
        <dbReference type="ChEBI" id="CHEBI:15378"/>
        <dbReference type="ChEBI" id="CHEBI:16526"/>
        <dbReference type="ChEBI" id="CHEBI:58613"/>
        <dbReference type="ChEBI" id="CHEBI:58866"/>
        <dbReference type="EC" id="4.1.1.48"/>
    </reaction>
</comment>
<evidence type="ECO:0000256" key="14">
    <source>
        <dbReference type="ARBA" id="ARBA00023268"/>
    </source>
</evidence>
<evidence type="ECO:0000256" key="16">
    <source>
        <dbReference type="HAMAP-Rule" id="MF_00134"/>
    </source>
</evidence>
<feature type="domain" description="Indole-3-glycerol phosphate synthase" evidence="18">
    <location>
        <begin position="7"/>
        <end position="253"/>
    </location>
</feature>
<keyword evidence="10 16" id="KW-0822">Tryptophan biosynthesis</keyword>
<keyword evidence="11 16" id="KW-0057">Aromatic amino acid biosynthesis</keyword>
<dbReference type="InterPro" id="IPR013798">
    <property type="entry name" value="Indole-3-glycerol_P_synth_dom"/>
</dbReference>
<comment type="subunit">
    <text evidence="7">Monomer.</text>
</comment>
<comment type="function">
    <text evidence="15">Bifunctional enzyme that catalyzes two sequential steps of tryptophan biosynthetic pathway. The first reaction is catalyzed by the isomerase, coded by the TrpF domain; the second reaction is catalyzed by the synthase, coded by the TrpC domain.</text>
</comment>
<dbReference type="Pfam" id="PF00218">
    <property type="entry name" value="IGPS"/>
    <property type="match status" value="1"/>
</dbReference>
<dbReference type="Gene3D" id="3.20.20.70">
    <property type="entry name" value="Aldolase class I"/>
    <property type="match status" value="2"/>
</dbReference>
<evidence type="ECO:0000256" key="1">
    <source>
        <dbReference type="ARBA" id="ARBA00001164"/>
    </source>
</evidence>
<dbReference type="FunFam" id="3.20.20.70:FF:000024">
    <property type="entry name" value="Indole-3-glycerol phosphate synthase"/>
    <property type="match status" value="1"/>
</dbReference>
<dbReference type="AlphaFoldDB" id="A0A291HMR8"/>
<dbReference type="EC" id="5.3.1.24" evidence="17"/>
<evidence type="ECO:0000256" key="10">
    <source>
        <dbReference type="ARBA" id="ARBA00022822"/>
    </source>
</evidence>
<evidence type="ECO:0000256" key="9">
    <source>
        <dbReference type="ARBA" id="ARBA00022793"/>
    </source>
</evidence>
<evidence type="ECO:0000256" key="5">
    <source>
        <dbReference type="ARBA" id="ARBA00007902"/>
    </source>
</evidence>
<comment type="similarity">
    <text evidence="17">Belongs to the TrpF family.</text>
</comment>
<accession>A0A291HMR8</accession>
<evidence type="ECO:0000256" key="6">
    <source>
        <dbReference type="ARBA" id="ARBA00009847"/>
    </source>
</evidence>
<keyword evidence="14" id="KW-0511">Multifunctional enzyme</keyword>
<dbReference type="HAMAP" id="MF_00135">
    <property type="entry name" value="PRAI"/>
    <property type="match status" value="1"/>
</dbReference>
<name>A0A291HMR8_9GAMM</name>
<dbReference type="RefSeq" id="WP_096778813.1">
    <property type="nucleotide sequence ID" value="NZ_CP012621.1"/>
</dbReference>
<evidence type="ECO:0000256" key="3">
    <source>
        <dbReference type="ARBA" id="ARBA00004664"/>
    </source>
</evidence>
<keyword evidence="8 16" id="KW-0028">Amino-acid biosynthesis</keyword>
<dbReference type="PANTHER" id="PTHR22854:SF2">
    <property type="entry name" value="INDOLE-3-GLYCEROL-PHOSPHATE SYNTHASE"/>
    <property type="match status" value="1"/>
</dbReference>
<keyword evidence="13 16" id="KW-0456">Lyase</keyword>
<dbReference type="EMBL" id="CP012621">
    <property type="protein sequence ID" value="ATG73480.1"/>
    <property type="molecule type" value="Genomic_DNA"/>
</dbReference>
<dbReference type="InterPro" id="IPR013785">
    <property type="entry name" value="Aldolase_TIM"/>
</dbReference>
<organism evidence="20 21">
    <name type="scientific">Zobellella denitrificans</name>
    <dbReference type="NCBI Taxonomy" id="347534"/>
    <lineage>
        <taxon>Bacteria</taxon>
        <taxon>Pseudomonadati</taxon>
        <taxon>Pseudomonadota</taxon>
        <taxon>Gammaproteobacteria</taxon>
        <taxon>Aeromonadales</taxon>
        <taxon>Aeromonadaceae</taxon>
        <taxon>Zobellella</taxon>
    </lineage>
</organism>
<protein>
    <recommendedName>
        <fullName evidence="16 17">Multifunctional fusion protein</fullName>
    </recommendedName>
    <domain>
        <recommendedName>
            <fullName evidence="16">Indole-3-glycerol phosphate synthase</fullName>
            <shortName evidence="16">IGPS</shortName>
            <ecNumber evidence="16">4.1.1.48</ecNumber>
        </recommendedName>
    </domain>
    <domain>
        <recommendedName>
            <fullName evidence="17">N-(5'-phosphoribosyl)anthranilate isomerase</fullName>
            <shortName evidence="17">PRAI</shortName>
            <ecNumber evidence="17">5.3.1.24</ecNumber>
        </recommendedName>
    </domain>
</protein>
<dbReference type="CDD" id="cd00331">
    <property type="entry name" value="IGPS"/>
    <property type="match status" value="1"/>
</dbReference>
<evidence type="ECO:0000313" key="21">
    <source>
        <dbReference type="Proteomes" id="UP000217763"/>
    </source>
</evidence>
<dbReference type="KEGG" id="zdf:AN401_06020"/>
<comment type="similarity">
    <text evidence="6">In the C-terminal section; belongs to the TrpF family.</text>
</comment>
<comment type="similarity">
    <text evidence="5">In the N-terminal section; belongs to the TrpC family.</text>
</comment>
<evidence type="ECO:0000259" key="19">
    <source>
        <dbReference type="Pfam" id="PF00697"/>
    </source>
</evidence>
<dbReference type="SUPFAM" id="SSF51366">
    <property type="entry name" value="Ribulose-phoshate binding barrel"/>
    <property type="match status" value="2"/>
</dbReference>
<evidence type="ECO:0000256" key="7">
    <source>
        <dbReference type="ARBA" id="ARBA00011245"/>
    </source>
</evidence>
<evidence type="ECO:0000256" key="17">
    <source>
        <dbReference type="HAMAP-Rule" id="MF_00135"/>
    </source>
</evidence>
<evidence type="ECO:0000256" key="12">
    <source>
        <dbReference type="ARBA" id="ARBA00023235"/>
    </source>
</evidence>
<comment type="pathway">
    <text evidence="3 17">Amino-acid biosynthesis; L-tryptophan biosynthesis; L-tryptophan from chorismate: step 3/5.</text>
</comment>
<evidence type="ECO:0000256" key="13">
    <source>
        <dbReference type="ARBA" id="ARBA00023239"/>
    </source>
</evidence>
<evidence type="ECO:0000256" key="15">
    <source>
        <dbReference type="ARBA" id="ARBA00025592"/>
    </source>
</evidence>
<proteinExistence type="inferred from homology"/>
<reference evidence="21" key="1">
    <citation type="submission" date="2015-09" db="EMBL/GenBank/DDBJ databases">
        <authorList>
            <person name="Shao Z."/>
            <person name="Wang L."/>
        </authorList>
    </citation>
    <scope>NUCLEOTIDE SEQUENCE [LARGE SCALE GENOMIC DNA]</scope>
    <source>
        <strain evidence="21">F13-1</strain>
    </source>
</reference>
<evidence type="ECO:0000256" key="2">
    <source>
        <dbReference type="ARBA" id="ARBA00001633"/>
    </source>
</evidence>
<comment type="similarity">
    <text evidence="16">Belongs to the TrpC family.</text>
</comment>
<dbReference type="InterPro" id="IPR001240">
    <property type="entry name" value="PRAI_dom"/>
</dbReference>
<evidence type="ECO:0000313" key="20">
    <source>
        <dbReference type="EMBL" id="ATG73480.1"/>
    </source>
</evidence>
<gene>
    <name evidence="16" type="primary">trpC</name>
    <name evidence="17" type="synonym">trpF</name>
    <name evidence="20" type="ORF">AN401_06020</name>
</gene>
<dbReference type="GO" id="GO:0000162">
    <property type="term" value="P:L-tryptophan biosynthetic process"/>
    <property type="evidence" value="ECO:0007669"/>
    <property type="project" value="UniProtKB-UniRule"/>
</dbReference>
<dbReference type="Pfam" id="PF00697">
    <property type="entry name" value="PRAI"/>
    <property type="match status" value="1"/>
</dbReference>
<dbReference type="EC" id="4.1.1.48" evidence="16"/>
<dbReference type="CDD" id="cd00405">
    <property type="entry name" value="PRAI"/>
    <property type="match status" value="1"/>
</dbReference>
<dbReference type="InterPro" id="IPR001468">
    <property type="entry name" value="Indole-3-GlycerolPSynthase_CS"/>
</dbReference>
<sequence length="462" mass="49836">MLSTVLGKIVADKKIWVEARKQAQPLDSFEAGLIPSDRPFEAALAAGQPAFILECKKASPSKGLIRADFDIDAIAGVYGRHASAISVLTDEKYFQGSFEFVTRVRGQVSQPVICKDFIIDPYQIKLARHHRADAILLMLSVLDDDQYRELAAVARALNMGILTEVISAEEVARALRLDARVIGINNRDLRDLSIDLDRTRELSRLIPDDRIVISESGIHHHAQVKALSAHADGFLVGSSLMAEDDLDLAVRRLILGDNKVCGLTRPEDAAAAHAAGAAFGGLIFVAKSPRCVSLEQAQALIQAAPLDYVGVFQNHRRTEIADTARTLGLKAVQLHGDEDEAYIDALRAMLPEGVEIWKAVAVADALPALPANADRLLFDTKAFGQSGGTGQAFDWSLLATLDKRNLMLAGGLNPDNAARAAALGCRGLDFNSGVESAPGQKDPAKLDAAFAALRHYGRRNTQ</sequence>
<dbReference type="GO" id="GO:0004425">
    <property type="term" value="F:indole-3-glycerol-phosphate synthase activity"/>
    <property type="evidence" value="ECO:0007669"/>
    <property type="project" value="UniProtKB-UniRule"/>
</dbReference>
<dbReference type="UniPathway" id="UPA00035">
    <property type="reaction ID" value="UER00042"/>
</dbReference>
<keyword evidence="12 17" id="KW-0413">Isomerase</keyword>
<dbReference type="NCBIfam" id="NF006945">
    <property type="entry name" value="PRK09427.1"/>
    <property type="match status" value="1"/>
</dbReference>